<feature type="transmembrane region" description="Helical" evidence="6">
    <location>
        <begin position="12"/>
        <end position="31"/>
    </location>
</feature>
<feature type="transmembrane region" description="Helical" evidence="6">
    <location>
        <begin position="43"/>
        <end position="62"/>
    </location>
</feature>
<gene>
    <name evidence="8" type="ORF">RQX22_16785</name>
</gene>
<comment type="subcellular location">
    <subcellularLocation>
        <location evidence="1">Cell membrane</location>
        <topology evidence="1">Multi-pass membrane protein</topology>
    </subcellularLocation>
</comment>
<name>A0ABU3QBV4_9SPHN</name>
<evidence type="ECO:0000256" key="4">
    <source>
        <dbReference type="ARBA" id="ARBA00022989"/>
    </source>
</evidence>
<evidence type="ECO:0000256" key="5">
    <source>
        <dbReference type="ARBA" id="ARBA00023136"/>
    </source>
</evidence>
<feature type="transmembrane region" description="Helical" evidence="6">
    <location>
        <begin position="96"/>
        <end position="118"/>
    </location>
</feature>
<evidence type="ECO:0000256" key="3">
    <source>
        <dbReference type="ARBA" id="ARBA00022692"/>
    </source>
</evidence>
<organism evidence="8 9">
    <name type="scientific">Sphingosinicella rhizophila</name>
    <dbReference type="NCBI Taxonomy" id="3050082"/>
    <lineage>
        <taxon>Bacteria</taxon>
        <taxon>Pseudomonadati</taxon>
        <taxon>Pseudomonadota</taxon>
        <taxon>Alphaproteobacteria</taxon>
        <taxon>Sphingomonadales</taxon>
        <taxon>Sphingosinicellaceae</taxon>
        <taxon>Sphingosinicella</taxon>
    </lineage>
</organism>
<dbReference type="Gene3D" id="1.20.950.20">
    <property type="entry name" value="Transmembrane di-heme cytochromes, Chain C"/>
    <property type="match status" value="1"/>
</dbReference>
<evidence type="ECO:0000256" key="2">
    <source>
        <dbReference type="ARBA" id="ARBA00022475"/>
    </source>
</evidence>
<dbReference type="RefSeq" id="WP_315727975.1">
    <property type="nucleotide sequence ID" value="NZ_JAVUPU010000010.1"/>
</dbReference>
<evidence type="ECO:0000313" key="9">
    <source>
        <dbReference type="Proteomes" id="UP001259572"/>
    </source>
</evidence>
<dbReference type="Pfam" id="PF01292">
    <property type="entry name" value="Ni_hydr_CYTB"/>
    <property type="match status" value="1"/>
</dbReference>
<dbReference type="InterPro" id="IPR016174">
    <property type="entry name" value="Di-haem_cyt_TM"/>
</dbReference>
<feature type="domain" description="Cytochrome b561 bacterial/Ni-hydrogenase" evidence="7">
    <location>
        <begin position="12"/>
        <end position="181"/>
    </location>
</feature>
<feature type="transmembrane region" description="Helical" evidence="6">
    <location>
        <begin position="149"/>
        <end position="169"/>
    </location>
</feature>
<dbReference type="EMBL" id="JAVUPU010000010">
    <property type="protein sequence ID" value="MDT9600619.1"/>
    <property type="molecule type" value="Genomic_DNA"/>
</dbReference>
<evidence type="ECO:0000259" key="7">
    <source>
        <dbReference type="Pfam" id="PF01292"/>
    </source>
</evidence>
<evidence type="ECO:0000256" key="1">
    <source>
        <dbReference type="ARBA" id="ARBA00004651"/>
    </source>
</evidence>
<keyword evidence="9" id="KW-1185">Reference proteome</keyword>
<evidence type="ECO:0000256" key="6">
    <source>
        <dbReference type="SAM" id="Phobius"/>
    </source>
</evidence>
<keyword evidence="3 6" id="KW-0812">Transmembrane</keyword>
<dbReference type="InterPro" id="IPR011577">
    <property type="entry name" value="Cyt_b561_bac/Ni-Hgenase"/>
</dbReference>
<dbReference type="InterPro" id="IPR051542">
    <property type="entry name" value="Hydrogenase_cytochrome"/>
</dbReference>
<dbReference type="PANTHER" id="PTHR30485">
    <property type="entry name" value="NI/FE-HYDROGENASE 1 B-TYPE CYTOCHROME SUBUNIT"/>
    <property type="match status" value="1"/>
</dbReference>
<keyword evidence="2" id="KW-1003">Cell membrane</keyword>
<accession>A0ABU3QBV4</accession>
<comment type="caution">
    <text evidence="8">The sequence shown here is derived from an EMBL/GenBank/DDBJ whole genome shotgun (WGS) entry which is preliminary data.</text>
</comment>
<dbReference type="Proteomes" id="UP001259572">
    <property type="component" value="Unassembled WGS sequence"/>
</dbReference>
<sequence length="220" mass="24558">MASAPANRIAIWDWPVRICHWLFVLLIPLAWWTAEEHMFDWHLRVGMLMLLLLVFRLIWGLIGSSTARFADFLKGPGSVLRYVRGGWPRRIGHNPLGGWSVAALLGVMMIQVGLGLFATDDDGLSYGPLNHFVSYETAEQITELHEANFNILLALIAVHIGAILFYALVKREGLVRPMLTGRGEAAASVEPMRRVGKWRALLALFLAWAFAGWIFAGAPL</sequence>
<keyword evidence="5 6" id="KW-0472">Membrane</keyword>
<dbReference type="PANTHER" id="PTHR30485:SF2">
    <property type="entry name" value="BLL0597 PROTEIN"/>
    <property type="match status" value="1"/>
</dbReference>
<reference evidence="8 9" key="1">
    <citation type="submission" date="2023-05" db="EMBL/GenBank/DDBJ databases">
        <authorList>
            <person name="Guo Y."/>
        </authorList>
    </citation>
    <scope>NUCLEOTIDE SEQUENCE [LARGE SCALE GENOMIC DNA]</scope>
    <source>
        <strain evidence="8 9">GR2756</strain>
    </source>
</reference>
<protein>
    <submittedName>
        <fullName evidence="8">Cytochrome b/b6 domain-containing protein</fullName>
    </submittedName>
</protein>
<proteinExistence type="predicted"/>
<keyword evidence="4 6" id="KW-1133">Transmembrane helix</keyword>
<dbReference type="SUPFAM" id="SSF81342">
    <property type="entry name" value="Transmembrane di-heme cytochromes"/>
    <property type="match status" value="1"/>
</dbReference>
<feature type="transmembrane region" description="Helical" evidence="6">
    <location>
        <begin position="200"/>
        <end position="218"/>
    </location>
</feature>
<evidence type="ECO:0000313" key="8">
    <source>
        <dbReference type="EMBL" id="MDT9600619.1"/>
    </source>
</evidence>